<evidence type="ECO:0000313" key="2">
    <source>
        <dbReference type="EMBL" id="NNH21657.1"/>
    </source>
</evidence>
<dbReference type="RefSeq" id="WP_171201525.1">
    <property type="nucleotide sequence ID" value="NZ_BAAANP010000006.1"/>
</dbReference>
<dbReference type="Proteomes" id="UP000555552">
    <property type="component" value="Unassembled WGS sequence"/>
</dbReference>
<reference evidence="2 3" key="1">
    <citation type="submission" date="2020-05" db="EMBL/GenBank/DDBJ databases">
        <title>MicrobeNet Type strains.</title>
        <authorList>
            <person name="Nicholson A.C."/>
        </authorList>
    </citation>
    <scope>NUCLEOTIDE SEQUENCE [LARGE SCALE GENOMIC DNA]</scope>
    <source>
        <strain evidence="2 3">JCM 14547</strain>
    </source>
</reference>
<evidence type="ECO:0000313" key="3">
    <source>
        <dbReference type="Proteomes" id="UP000555552"/>
    </source>
</evidence>
<dbReference type="EMBL" id="JABEMA010000004">
    <property type="protein sequence ID" value="NNH21657.1"/>
    <property type="molecule type" value="Genomic_DNA"/>
</dbReference>
<sequence>MPRPRELVLPTGPSREAHPDGEQLLEEAMPRALALAGAVRDEGVEGVAAVTDRLERDELVALAVALAALVDVDAPASDLLAWAEPAPESPEQLRSWHAAWKRGRRDEETAAGERRYQSWRRAEQRRRGQLRVVPAEVAS</sequence>
<protein>
    <submittedName>
        <fullName evidence="2">Uncharacterized protein</fullName>
    </submittedName>
</protein>
<comment type="caution">
    <text evidence="2">The sequence shown here is derived from an EMBL/GenBank/DDBJ whole genome shotgun (WGS) entry which is preliminary data.</text>
</comment>
<evidence type="ECO:0000256" key="1">
    <source>
        <dbReference type="SAM" id="MobiDB-lite"/>
    </source>
</evidence>
<name>A0A849BKN9_9ACTN</name>
<proteinExistence type="predicted"/>
<gene>
    <name evidence="2" type="ORF">HLB09_00860</name>
</gene>
<keyword evidence="3" id="KW-1185">Reference proteome</keyword>
<feature type="region of interest" description="Disordered" evidence="1">
    <location>
        <begin position="100"/>
        <end position="128"/>
    </location>
</feature>
<accession>A0A849BKN9</accession>
<feature type="compositionally biased region" description="Basic and acidic residues" evidence="1">
    <location>
        <begin position="104"/>
        <end position="126"/>
    </location>
</feature>
<organism evidence="2 3">
    <name type="scientific">Pseudokineococcus marinus</name>
    <dbReference type="NCBI Taxonomy" id="351215"/>
    <lineage>
        <taxon>Bacteria</taxon>
        <taxon>Bacillati</taxon>
        <taxon>Actinomycetota</taxon>
        <taxon>Actinomycetes</taxon>
        <taxon>Kineosporiales</taxon>
        <taxon>Kineosporiaceae</taxon>
        <taxon>Pseudokineococcus</taxon>
    </lineage>
</organism>
<dbReference type="AlphaFoldDB" id="A0A849BKN9"/>
<feature type="region of interest" description="Disordered" evidence="1">
    <location>
        <begin position="1"/>
        <end position="20"/>
    </location>
</feature>